<proteinExistence type="predicted"/>
<dbReference type="Proteomes" id="UP001523550">
    <property type="component" value="Unassembled WGS sequence"/>
</dbReference>
<organism evidence="3 4">
    <name type="scientific">Natronospira proteinivora</name>
    <dbReference type="NCBI Taxonomy" id="1807133"/>
    <lineage>
        <taxon>Bacteria</taxon>
        <taxon>Pseudomonadati</taxon>
        <taxon>Pseudomonadota</taxon>
        <taxon>Gammaproteobacteria</taxon>
        <taxon>Natronospirales</taxon>
        <taxon>Natronospiraceae</taxon>
        <taxon>Natronospira</taxon>
    </lineage>
</organism>
<dbReference type="PANTHER" id="PTHR34700:SF4">
    <property type="entry name" value="PHAGE-LIKE ELEMENT PBSX PROTEIN XKDP"/>
    <property type="match status" value="1"/>
</dbReference>
<sequence length="427" mass="48576">MAKAVHHGPAAANPVNSSIHAARGLSDPLPATAPRILIRGLAWASIAVLALTTACGGTPEPAPEEAEETVEEAPPEETFVSDPAPVEPAETAPREYIVQRGDTLWDISEMFLQDPWLWPEIWHINRQIRDPHLIYPGDVITLFYRDGRPHLQIERDGEIYQTTLPIERLSPQVRVEGLPRAIPFIPIDTIRPLLRRPQLMTREMIDDAPYLLRSEDGRLMTSAGDRIYVRNLNDTDARRFTIMRPGQDYRDPETGRLLGQEAIYVGQAELQRGGDPATFFVTQANREALEGDRLFSVEDRVLERDFYPRAPDDEIDGQVITSIEEGELIGQYQTVVFNRGSDHGLAMGHVLEILERGERVRDREQGRFSRQVRLPDETIGLALIYRVEEEVSFALVMRAEKEISEGDMIRNPRQRIRTPQTRERRFN</sequence>
<keyword evidence="4" id="KW-1185">Reference proteome</keyword>
<dbReference type="InterPro" id="IPR018392">
    <property type="entry name" value="LysM"/>
</dbReference>
<comment type="caution">
    <text evidence="3">The sequence shown here is derived from an EMBL/GenBank/DDBJ whole genome shotgun (WGS) entry which is preliminary data.</text>
</comment>
<feature type="region of interest" description="Disordered" evidence="1">
    <location>
        <begin position="56"/>
        <end position="93"/>
    </location>
</feature>
<dbReference type="SMART" id="SM00257">
    <property type="entry name" value="LysM"/>
    <property type="match status" value="1"/>
</dbReference>
<dbReference type="PROSITE" id="PS51782">
    <property type="entry name" value="LYSM"/>
    <property type="match status" value="1"/>
</dbReference>
<evidence type="ECO:0000259" key="2">
    <source>
        <dbReference type="PROSITE" id="PS51782"/>
    </source>
</evidence>
<protein>
    <recommendedName>
        <fullName evidence="2">LysM domain-containing protein</fullName>
    </recommendedName>
</protein>
<dbReference type="CDD" id="cd00118">
    <property type="entry name" value="LysM"/>
    <property type="match status" value="1"/>
</dbReference>
<name>A0ABT1G9R7_9GAMM</name>
<evidence type="ECO:0000313" key="4">
    <source>
        <dbReference type="Proteomes" id="UP001523550"/>
    </source>
</evidence>
<evidence type="ECO:0000256" key="1">
    <source>
        <dbReference type="SAM" id="MobiDB-lite"/>
    </source>
</evidence>
<accession>A0ABT1G9R7</accession>
<reference evidence="3 4" key="1">
    <citation type="submission" date="2022-03" db="EMBL/GenBank/DDBJ databases">
        <title>Genomic Encyclopedia of Type Strains, Phase III (KMG-III): the genomes of soil and plant-associated and newly described type strains.</title>
        <authorList>
            <person name="Whitman W."/>
        </authorList>
    </citation>
    <scope>NUCLEOTIDE SEQUENCE [LARGE SCALE GENOMIC DNA]</scope>
    <source>
        <strain evidence="3 4">BSker1</strain>
    </source>
</reference>
<dbReference type="Pfam" id="PF01476">
    <property type="entry name" value="LysM"/>
    <property type="match status" value="1"/>
</dbReference>
<dbReference type="RefSeq" id="WP_253449534.1">
    <property type="nucleotide sequence ID" value="NZ_JALJYF010000002.1"/>
</dbReference>
<dbReference type="InterPro" id="IPR052196">
    <property type="entry name" value="Bact_Kbp"/>
</dbReference>
<dbReference type="SUPFAM" id="SSF54106">
    <property type="entry name" value="LysM domain"/>
    <property type="match status" value="1"/>
</dbReference>
<gene>
    <name evidence="3" type="ORF">J2T60_002075</name>
</gene>
<evidence type="ECO:0000313" key="3">
    <source>
        <dbReference type="EMBL" id="MCP1728075.1"/>
    </source>
</evidence>
<feature type="compositionally biased region" description="Acidic residues" evidence="1">
    <location>
        <begin position="62"/>
        <end position="75"/>
    </location>
</feature>
<dbReference type="Gene3D" id="3.10.350.10">
    <property type="entry name" value="LysM domain"/>
    <property type="match status" value="1"/>
</dbReference>
<feature type="domain" description="LysM" evidence="2">
    <location>
        <begin position="94"/>
        <end position="142"/>
    </location>
</feature>
<dbReference type="PANTHER" id="PTHR34700">
    <property type="entry name" value="POTASSIUM BINDING PROTEIN KBP"/>
    <property type="match status" value="1"/>
</dbReference>
<dbReference type="EMBL" id="JALJYF010000002">
    <property type="protein sequence ID" value="MCP1728075.1"/>
    <property type="molecule type" value="Genomic_DNA"/>
</dbReference>
<dbReference type="InterPro" id="IPR036779">
    <property type="entry name" value="LysM_dom_sf"/>
</dbReference>